<sequence>MSPLYHLYLVSMIIAHFCKLGRTPKVVEWSSSACLYTPKDGKYREMESQCMLEPTASHEKCKNLSLG</sequence>
<dbReference type="Proteomes" id="UP001054945">
    <property type="component" value="Unassembled WGS sequence"/>
</dbReference>
<comment type="caution">
    <text evidence="1">The sequence shown here is derived from an EMBL/GenBank/DDBJ whole genome shotgun (WGS) entry which is preliminary data.</text>
</comment>
<proteinExistence type="predicted"/>
<feature type="non-terminal residue" evidence="1">
    <location>
        <position position="67"/>
    </location>
</feature>
<evidence type="ECO:0000313" key="2">
    <source>
        <dbReference type="Proteomes" id="UP001054945"/>
    </source>
</evidence>
<dbReference type="AlphaFoldDB" id="A0AAV4N452"/>
<protein>
    <submittedName>
        <fullName evidence="1">Uncharacterized protein</fullName>
    </submittedName>
</protein>
<dbReference type="EMBL" id="BPLR01002911">
    <property type="protein sequence ID" value="GIX79216.1"/>
    <property type="molecule type" value="Genomic_DNA"/>
</dbReference>
<gene>
    <name evidence="1" type="ORF">CEXT_753211</name>
</gene>
<reference evidence="1 2" key="1">
    <citation type="submission" date="2021-06" db="EMBL/GenBank/DDBJ databases">
        <title>Caerostris extrusa draft genome.</title>
        <authorList>
            <person name="Kono N."/>
            <person name="Arakawa K."/>
        </authorList>
    </citation>
    <scope>NUCLEOTIDE SEQUENCE [LARGE SCALE GENOMIC DNA]</scope>
</reference>
<organism evidence="1 2">
    <name type="scientific">Caerostris extrusa</name>
    <name type="common">Bark spider</name>
    <name type="synonym">Caerostris bankana</name>
    <dbReference type="NCBI Taxonomy" id="172846"/>
    <lineage>
        <taxon>Eukaryota</taxon>
        <taxon>Metazoa</taxon>
        <taxon>Ecdysozoa</taxon>
        <taxon>Arthropoda</taxon>
        <taxon>Chelicerata</taxon>
        <taxon>Arachnida</taxon>
        <taxon>Araneae</taxon>
        <taxon>Araneomorphae</taxon>
        <taxon>Entelegynae</taxon>
        <taxon>Araneoidea</taxon>
        <taxon>Araneidae</taxon>
        <taxon>Caerostris</taxon>
    </lineage>
</organism>
<name>A0AAV4N452_CAEEX</name>
<evidence type="ECO:0000313" key="1">
    <source>
        <dbReference type="EMBL" id="GIX79216.1"/>
    </source>
</evidence>
<accession>A0AAV4N452</accession>
<keyword evidence="2" id="KW-1185">Reference proteome</keyword>